<protein>
    <submittedName>
        <fullName evidence="2">Endothelin-converting enzyme 1</fullName>
    </submittedName>
</protein>
<sequence>MVIGHEMTHGFDSIGRMFDKHGNLVQWWSAETIEAFNQRALCFVKQYDKYVPPELSDIGLQIPVNGVQTLAENIADNGGIREGFRAYQAYVDRYGEEQTLPGLSDYSPQHIFYLGFANAWCEHKSAEMVLKLLVLDAHSPGRFRVQGSLSNDEEFSRVWQCPAGSPMNTGKDRCLLW</sequence>
<keyword evidence="3" id="KW-1185">Reference proteome</keyword>
<evidence type="ECO:0000313" key="3">
    <source>
        <dbReference type="Proteomes" id="UP000770661"/>
    </source>
</evidence>
<evidence type="ECO:0000313" key="2">
    <source>
        <dbReference type="EMBL" id="KAG0711160.1"/>
    </source>
</evidence>
<dbReference type="GO" id="GO:0016485">
    <property type="term" value="P:protein processing"/>
    <property type="evidence" value="ECO:0007669"/>
    <property type="project" value="TreeGrafter"/>
</dbReference>
<dbReference type="Gene3D" id="3.40.390.10">
    <property type="entry name" value="Collagenase (Catalytic Domain)"/>
    <property type="match status" value="1"/>
</dbReference>
<dbReference type="EMBL" id="JACEEZ010023596">
    <property type="protein sequence ID" value="KAG0711160.1"/>
    <property type="molecule type" value="Genomic_DNA"/>
</dbReference>
<dbReference type="OrthoDB" id="6475849at2759"/>
<dbReference type="InterPro" id="IPR000718">
    <property type="entry name" value="Peptidase_M13"/>
</dbReference>
<gene>
    <name evidence="2" type="primary">ECE1</name>
    <name evidence="2" type="ORF">GWK47_021217</name>
</gene>
<name>A0A8J4XPL1_CHIOP</name>
<dbReference type="InterPro" id="IPR018497">
    <property type="entry name" value="Peptidase_M13_C"/>
</dbReference>
<reference evidence="2" key="1">
    <citation type="submission" date="2020-07" db="EMBL/GenBank/DDBJ databases">
        <title>The High-quality genome of the commercially important snow crab, Chionoecetes opilio.</title>
        <authorList>
            <person name="Jeong J.-H."/>
            <person name="Ryu S."/>
        </authorList>
    </citation>
    <scope>NUCLEOTIDE SEQUENCE</scope>
    <source>
        <strain evidence="2">MADBK_172401_WGS</strain>
        <tissue evidence="2">Digestive gland</tissue>
    </source>
</reference>
<dbReference type="PANTHER" id="PTHR11733">
    <property type="entry name" value="ZINC METALLOPROTEASE FAMILY M13 NEPRILYSIN-RELATED"/>
    <property type="match status" value="1"/>
</dbReference>
<accession>A0A8J4XPL1</accession>
<proteinExistence type="predicted"/>
<dbReference type="PANTHER" id="PTHR11733:SF133">
    <property type="entry name" value="PHOSPHATE-REGULATING NEUTRAL ENDOPEPTIDASE PHEX"/>
    <property type="match status" value="1"/>
</dbReference>
<dbReference type="InterPro" id="IPR024079">
    <property type="entry name" value="MetalloPept_cat_dom_sf"/>
</dbReference>
<comment type="caution">
    <text evidence="2">The sequence shown here is derived from an EMBL/GenBank/DDBJ whole genome shotgun (WGS) entry which is preliminary data.</text>
</comment>
<dbReference type="Proteomes" id="UP000770661">
    <property type="component" value="Unassembled WGS sequence"/>
</dbReference>
<evidence type="ECO:0000259" key="1">
    <source>
        <dbReference type="Pfam" id="PF01431"/>
    </source>
</evidence>
<dbReference type="PROSITE" id="PS51885">
    <property type="entry name" value="NEPRILYSIN"/>
    <property type="match status" value="1"/>
</dbReference>
<organism evidence="2 3">
    <name type="scientific">Chionoecetes opilio</name>
    <name type="common">Atlantic snow crab</name>
    <name type="synonym">Cancer opilio</name>
    <dbReference type="NCBI Taxonomy" id="41210"/>
    <lineage>
        <taxon>Eukaryota</taxon>
        <taxon>Metazoa</taxon>
        <taxon>Ecdysozoa</taxon>
        <taxon>Arthropoda</taxon>
        <taxon>Crustacea</taxon>
        <taxon>Multicrustacea</taxon>
        <taxon>Malacostraca</taxon>
        <taxon>Eumalacostraca</taxon>
        <taxon>Eucarida</taxon>
        <taxon>Decapoda</taxon>
        <taxon>Pleocyemata</taxon>
        <taxon>Brachyura</taxon>
        <taxon>Eubrachyura</taxon>
        <taxon>Majoidea</taxon>
        <taxon>Majidae</taxon>
        <taxon>Chionoecetes</taxon>
    </lineage>
</organism>
<dbReference type="GO" id="GO:0005886">
    <property type="term" value="C:plasma membrane"/>
    <property type="evidence" value="ECO:0007669"/>
    <property type="project" value="TreeGrafter"/>
</dbReference>
<dbReference type="Pfam" id="PF01431">
    <property type="entry name" value="Peptidase_M13"/>
    <property type="match status" value="1"/>
</dbReference>
<feature type="domain" description="Peptidase M13 C-terminal" evidence="1">
    <location>
        <begin position="2"/>
        <end position="172"/>
    </location>
</feature>
<dbReference type="AlphaFoldDB" id="A0A8J4XPL1"/>
<dbReference type="SUPFAM" id="SSF55486">
    <property type="entry name" value="Metalloproteases ('zincins'), catalytic domain"/>
    <property type="match status" value="1"/>
</dbReference>
<dbReference type="GO" id="GO:0004222">
    <property type="term" value="F:metalloendopeptidase activity"/>
    <property type="evidence" value="ECO:0007669"/>
    <property type="project" value="InterPro"/>
</dbReference>